<dbReference type="PROSITE" id="PS50112">
    <property type="entry name" value="PAS"/>
    <property type="match status" value="1"/>
</dbReference>
<sequence>MQDNLSFIAIYDNTEKCLVKYVTESVSEILGWEPSDLQGRPAFTLFQAIEIPALHQIHTSNVMNEKLCSMISYQYQRKDGGFTKLQSIVHYCYHDLVTINWAYDPESFGHKQRLNSASESFEITDDGELQLTSTGSFPWRPRDMQENMKKSLMVSIRWNKEQIAHQQEPRFYILLNRYTELMNIVHVSEIAGELLGGVLPSDLLGKSLYEVVHANDRAVVEAQCDYAKSHYVTSRIRFDWIIDEEMDIRQPVDTVVSGSTDGLVMIIRLAQKPVRLS</sequence>
<reference evidence="2 3" key="1">
    <citation type="submission" date="2016-07" db="EMBL/GenBank/DDBJ databases">
        <title>Pervasive Adenine N6-methylation of Active Genes in Fungi.</title>
        <authorList>
            <consortium name="DOE Joint Genome Institute"/>
            <person name="Mondo S.J."/>
            <person name="Dannebaum R.O."/>
            <person name="Kuo R.C."/>
            <person name="Labutti K."/>
            <person name="Haridas S."/>
            <person name="Kuo A."/>
            <person name="Salamov A."/>
            <person name="Ahrendt S.R."/>
            <person name="Lipzen A."/>
            <person name="Sullivan W."/>
            <person name="Andreopoulos W.B."/>
            <person name="Clum A."/>
            <person name="Lindquist E."/>
            <person name="Daum C."/>
            <person name="Ramamoorthy G.K."/>
            <person name="Gryganskyi A."/>
            <person name="Culley D."/>
            <person name="Magnuson J.K."/>
            <person name="James T.Y."/>
            <person name="O'Malley M.A."/>
            <person name="Stajich J.E."/>
            <person name="Spatafora J.W."/>
            <person name="Visel A."/>
            <person name="Grigoriev I.V."/>
        </authorList>
    </citation>
    <scope>NUCLEOTIDE SEQUENCE [LARGE SCALE GENOMIC DNA]</scope>
    <source>
        <strain evidence="2 3">NRRL 1336</strain>
    </source>
</reference>
<dbReference type="Gene3D" id="3.30.450.20">
    <property type="entry name" value="PAS domain"/>
    <property type="match status" value="2"/>
</dbReference>
<dbReference type="OrthoDB" id="411251at2759"/>
<comment type="caution">
    <text evidence="2">The sequence shown here is derived from an EMBL/GenBank/DDBJ whole genome shotgun (WGS) entry which is preliminary data.</text>
</comment>
<dbReference type="CDD" id="cd00130">
    <property type="entry name" value="PAS"/>
    <property type="match status" value="2"/>
</dbReference>
<gene>
    <name evidence="2" type="ORF">BCR42DRAFT_407120</name>
</gene>
<dbReference type="SUPFAM" id="SSF55785">
    <property type="entry name" value="PYP-like sensor domain (PAS domain)"/>
    <property type="match status" value="2"/>
</dbReference>
<organism evidence="2 3">
    <name type="scientific">Absidia repens</name>
    <dbReference type="NCBI Taxonomy" id="90262"/>
    <lineage>
        <taxon>Eukaryota</taxon>
        <taxon>Fungi</taxon>
        <taxon>Fungi incertae sedis</taxon>
        <taxon>Mucoromycota</taxon>
        <taxon>Mucoromycotina</taxon>
        <taxon>Mucoromycetes</taxon>
        <taxon>Mucorales</taxon>
        <taxon>Cunninghamellaceae</taxon>
        <taxon>Absidia</taxon>
    </lineage>
</organism>
<dbReference type="Pfam" id="PF13426">
    <property type="entry name" value="PAS_9"/>
    <property type="match status" value="1"/>
</dbReference>
<evidence type="ECO:0000259" key="1">
    <source>
        <dbReference type="PROSITE" id="PS50112"/>
    </source>
</evidence>
<evidence type="ECO:0000313" key="2">
    <source>
        <dbReference type="EMBL" id="ORZ21227.1"/>
    </source>
</evidence>
<proteinExistence type="predicted"/>
<keyword evidence="3" id="KW-1185">Reference proteome</keyword>
<dbReference type="AlphaFoldDB" id="A0A1X2IRQ5"/>
<dbReference type="STRING" id="90262.A0A1X2IRQ5"/>
<evidence type="ECO:0000313" key="3">
    <source>
        <dbReference type="Proteomes" id="UP000193560"/>
    </source>
</evidence>
<dbReference type="EMBL" id="MCGE01000005">
    <property type="protein sequence ID" value="ORZ21227.1"/>
    <property type="molecule type" value="Genomic_DNA"/>
</dbReference>
<protein>
    <recommendedName>
        <fullName evidence="1">PAS domain-containing protein</fullName>
    </recommendedName>
</protein>
<dbReference type="Proteomes" id="UP000193560">
    <property type="component" value="Unassembled WGS sequence"/>
</dbReference>
<dbReference type="SMART" id="SM00091">
    <property type="entry name" value="PAS"/>
    <property type="match status" value="2"/>
</dbReference>
<dbReference type="InterPro" id="IPR035965">
    <property type="entry name" value="PAS-like_dom_sf"/>
</dbReference>
<name>A0A1X2IRQ5_9FUNG</name>
<feature type="domain" description="PAS" evidence="1">
    <location>
        <begin position="1"/>
        <end position="40"/>
    </location>
</feature>
<dbReference type="InterPro" id="IPR000014">
    <property type="entry name" value="PAS"/>
</dbReference>
<accession>A0A1X2IRQ5</accession>